<evidence type="ECO:0008006" key="5">
    <source>
        <dbReference type="Google" id="ProtNLM"/>
    </source>
</evidence>
<dbReference type="OMA" id="GFVGMHA"/>
<feature type="region of interest" description="Disordered" evidence="2">
    <location>
        <begin position="333"/>
        <end position="418"/>
    </location>
</feature>
<accession>W3WSP4</accession>
<sequence length="418" mass="47413">MSLRENLEKPLVIEPKAGHTHTVIFLHRYPVDTRDEDLSTKVLSSKKPGWFMTLHDKFPTVRWVFPHPKLHSKTQKGQPRYYEDLSPSDVAKLGLLDNGVPYITQIILHEARYVGALDKVIIGGQGETAVAAHAAINRFPEIPFAARNDAAATEAFIRQTFPGNWTGASDFKLAGFVGMHAIDDEGSQDQRTSLLVSKWPNDKTIKDNLILNTPHKFIHGGTKVDHEPGDGARIQQFSDFLASLGVFYKGMEMETQTLTLSAEPEKVVPRFTKANEPTTEDIAKAQKEREIAEREKYLAQVKKQKREAEAVRERTLKRIEDDKIERRLRQQRERAKLFPTGDEGILPDECQETGPWRRGAHNDRYGRSSQSRSPSFDGDYDEQPRKWHHGSGRVLGGEPVKTKPEREEAESPTIKDEH</sequence>
<dbReference type="GeneID" id="19277803"/>
<evidence type="ECO:0000313" key="3">
    <source>
        <dbReference type="EMBL" id="ETS75846.1"/>
    </source>
</evidence>
<evidence type="ECO:0000313" key="4">
    <source>
        <dbReference type="Proteomes" id="UP000030651"/>
    </source>
</evidence>
<dbReference type="OrthoDB" id="2418081at2759"/>
<dbReference type="eggNOG" id="ENOG502RNTS">
    <property type="taxonomic scope" value="Eukaryota"/>
</dbReference>
<dbReference type="KEGG" id="pfy:PFICI_12790"/>
<protein>
    <recommendedName>
        <fullName evidence="5">Phospholipase/carboxylesterase/thioesterase domain-containing protein</fullName>
    </recommendedName>
</protein>
<feature type="coiled-coil region" evidence="1">
    <location>
        <begin position="275"/>
        <end position="318"/>
    </location>
</feature>
<dbReference type="AlphaFoldDB" id="W3WSP4"/>
<keyword evidence="4" id="KW-1185">Reference proteome</keyword>
<dbReference type="InParanoid" id="W3WSP4"/>
<reference evidence="4" key="1">
    <citation type="journal article" date="2015" name="BMC Genomics">
        <title>Genomic and transcriptomic analysis of the endophytic fungus Pestalotiopsis fici reveals its lifestyle and high potential for synthesis of natural products.</title>
        <authorList>
            <person name="Wang X."/>
            <person name="Zhang X."/>
            <person name="Liu L."/>
            <person name="Xiang M."/>
            <person name="Wang W."/>
            <person name="Sun X."/>
            <person name="Che Y."/>
            <person name="Guo L."/>
            <person name="Liu G."/>
            <person name="Guo L."/>
            <person name="Wang C."/>
            <person name="Yin W.B."/>
            <person name="Stadler M."/>
            <person name="Zhang X."/>
            <person name="Liu X."/>
        </authorList>
    </citation>
    <scope>NUCLEOTIDE SEQUENCE [LARGE SCALE GENOMIC DNA]</scope>
    <source>
        <strain evidence="4">W106-1 / CGMCC3.15140</strain>
    </source>
</reference>
<proteinExistence type="predicted"/>
<dbReference type="HOGENOM" id="CLU_657384_0_0_1"/>
<keyword evidence="1" id="KW-0175">Coiled coil</keyword>
<organism evidence="3 4">
    <name type="scientific">Pestalotiopsis fici (strain W106-1 / CGMCC3.15140)</name>
    <dbReference type="NCBI Taxonomy" id="1229662"/>
    <lineage>
        <taxon>Eukaryota</taxon>
        <taxon>Fungi</taxon>
        <taxon>Dikarya</taxon>
        <taxon>Ascomycota</taxon>
        <taxon>Pezizomycotina</taxon>
        <taxon>Sordariomycetes</taxon>
        <taxon>Xylariomycetidae</taxon>
        <taxon>Amphisphaeriales</taxon>
        <taxon>Sporocadaceae</taxon>
        <taxon>Pestalotiopsis</taxon>
    </lineage>
</organism>
<dbReference type="EMBL" id="KI912118">
    <property type="protein sequence ID" value="ETS75846.1"/>
    <property type="molecule type" value="Genomic_DNA"/>
</dbReference>
<dbReference type="Gene3D" id="3.40.50.1820">
    <property type="entry name" value="alpha/beta hydrolase"/>
    <property type="match status" value="1"/>
</dbReference>
<gene>
    <name evidence="3" type="ORF">PFICI_12790</name>
</gene>
<evidence type="ECO:0000256" key="2">
    <source>
        <dbReference type="SAM" id="MobiDB-lite"/>
    </source>
</evidence>
<dbReference type="Proteomes" id="UP000030651">
    <property type="component" value="Unassembled WGS sequence"/>
</dbReference>
<name>W3WSP4_PESFW</name>
<dbReference type="InterPro" id="IPR029058">
    <property type="entry name" value="AB_hydrolase_fold"/>
</dbReference>
<evidence type="ECO:0000256" key="1">
    <source>
        <dbReference type="SAM" id="Coils"/>
    </source>
</evidence>
<dbReference type="RefSeq" id="XP_007839562.1">
    <property type="nucleotide sequence ID" value="XM_007841371.1"/>
</dbReference>